<feature type="transmembrane region" description="Helical" evidence="1">
    <location>
        <begin position="324"/>
        <end position="349"/>
    </location>
</feature>
<dbReference type="STRING" id="666510.ASAC_0751"/>
<protein>
    <submittedName>
        <fullName evidence="2">Major facilitator superfamily MFS_1</fullName>
    </submittedName>
</protein>
<dbReference type="OrthoDB" id="56622at2157"/>
<reference evidence="2 3" key="1">
    <citation type="journal article" date="2010" name="Appl. Environ. Microbiol.">
        <title>The genome sequence of the crenarchaeon Acidilobus saccharovorans supports a new order, Acidilobales, and suggests an important ecological role in terrestrial acidic hot springs.</title>
        <authorList>
            <person name="Mardanov A.V."/>
            <person name="Svetlitchnyi V.A."/>
            <person name="Beletsky A.V."/>
            <person name="Prokofeva M.I."/>
            <person name="Bonch-Osmolovskaya E.A."/>
            <person name="Ravin N.V."/>
            <person name="Skryabin K.G."/>
        </authorList>
    </citation>
    <scope>NUCLEOTIDE SEQUENCE [LARGE SCALE GENOMIC DNA]</scope>
    <source>
        <strain evidence="3">DSM 16705 / JCM 18335 / VKM B-2471 / 345-15</strain>
    </source>
</reference>
<keyword evidence="3" id="KW-1185">Reference proteome</keyword>
<organism evidence="2 3">
    <name type="scientific">Acidilobus saccharovorans (strain DSM 16705 / JCM 18335 / VKM B-2471 / 345-15)</name>
    <dbReference type="NCBI Taxonomy" id="666510"/>
    <lineage>
        <taxon>Archaea</taxon>
        <taxon>Thermoproteota</taxon>
        <taxon>Thermoprotei</taxon>
        <taxon>Acidilobales</taxon>
        <taxon>Acidilobaceae</taxon>
        <taxon>Acidilobus</taxon>
    </lineage>
</organism>
<dbReference type="InterPro" id="IPR011701">
    <property type="entry name" value="MFS"/>
</dbReference>
<accession>D9Q1G9</accession>
<dbReference type="EMBL" id="CP001742">
    <property type="protein sequence ID" value="ADL19157.1"/>
    <property type="molecule type" value="Genomic_DNA"/>
</dbReference>
<dbReference type="HOGENOM" id="CLU_025894_2_0_2"/>
<dbReference type="InParanoid" id="D9Q1G9"/>
<evidence type="ECO:0000313" key="2">
    <source>
        <dbReference type="EMBL" id="ADL19157.1"/>
    </source>
</evidence>
<dbReference type="GO" id="GO:0022857">
    <property type="term" value="F:transmembrane transporter activity"/>
    <property type="evidence" value="ECO:0007669"/>
    <property type="project" value="InterPro"/>
</dbReference>
<dbReference type="eggNOG" id="arCOG00132">
    <property type="taxonomic scope" value="Archaea"/>
</dbReference>
<feature type="transmembrane region" description="Helical" evidence="1">
    <location>
        <begin position="219"/>
        <end position="238"/>
    </location>
</feature>
<feature type="transmembrane region" description="Helical" evidence="1">
    <location>
        <begin position="143"/>
        <end position="161"/>
    </location>
</feature>
<dbReference type="AlphaFoldDB" id="D9Q1G9"/>
<dbReference type="Pfam" id="PF07690">
    <property type="entry name" value="MFS_1"/>
    <property type="match status" value="1"/>
</dbReference>
<dbReference type="SUPFAM" id="SSF103473">
    <property type="entry name" value="MFS general substrate transporter"/>
    <property type="match status" value="1"/>
</dbReference>
<feature type="transmembrane region" description="Helical" evidence="1">
    <location>
        <begin position="182"/>
        <end position="207"/>
    </location>
</feature>
<dbReference type="PANTHER" id="PTHR23520">
    <property type="entry name" value="TRANSPORTER, PUTATIVE (AFU_ORTHOLOGUE AFUA_3G04000)-RELATED"/>
    <property type="match status" value="1"/>
</dbReference>
<feature type="transmembrane region" description="Helical" evidence="1">
    <location>
        <begin position="23"/>
        <end position="43"/>
    </location>
</feature>
<dbReference type="InterPro" id="IPR036259">
    <property type="entry name" value="MFS_trans_sf"/>
</dbReference>
<keyword evidence="1" id="KW-1133">Transmembrane helix</keyword>
<name>D9Q1G9_ACIS3</name>
<feature type="transmembrane region" description="Helical" evidence="1">
    <location>
        <begin position="118"/>
        <end position="137"/>
    </location>
</feature>
<feature type="transmembrane region" description="Helical" evidence="1">
    <location>
        <begin position="50"/>
        <end position="71"/>
    </location>
</feature>
<feature type="transmembrane region" description="Helical" evidence="1">
    <location>
        <begin position="259"/>
        <end position="279"/>
    </location>
</feature>
<dbReference type="PANTHER" id="PTHR23520:SF5">
    <property type="entry name" value="TRANSPORTER, PUTATIVE (AFU_ORTHOLOGUE AFUA_3G04000)-RELATED"/>
    <property type="match status" value="1"/>
</dbReference>
<gene>
    <name evidence="2" type="ordered locus">ASAC_0751</name>
</gene>
<evidence type="ECO:0000313" key="3">
    <source>
        <dbReference type="Proteomes" id="UP000000346"/>
    </source>
</evidence>
<keyword evidence="1" id="KW-0472">Membrane</keyword>
<proteinExistence type="predicted"/>
<dbReference type="Proteomes" id="UP000000346">
    <property type="component" value="Chromosome"/>
</dbReference>
<keyword evidence="1" id="KW-0812">Transmembrane</keyword>
<dbReference type="Gene3D" id="1.20.1250.20">
    <property type="entry name" value="MFS general substrate transporter like domains"/>
    <property type="match status" value="2"/>
</dbReference>
<sequence>MLSSAAVSVVTPLYLESLGLGPLYVGAAVVLMVLGNVASNLLVARLHGQGLRLTLMAMSALTAASGVALYASREVAVIMAFLALGNISTTGTEAGPYQSVETSVIPLVSRDPQMAYTIYNFLGYAASSLGSLAVTPLRDLRAVYLGLVASGLAMLALYSRLTMPARRPGKRYFSNERSRSTAALLAAMFAADAFGGGLVSLSLLSFWFHYRYGVGLNRLGPLFSVALALTGVSILATYPLARRYGNLNIMVFSHLASNVFLVGVALSPNFTLAAATLLARQSLSQMDVPTRQAFMSEVFPREDLAPANSLTNTARLLASLPGGAIVGALVSVGAVQLPVLLAGMIKVGYDISIYAKFRGPYRALRPAGGRGPH</sequence>
<evidence type="ECO:0000256" key="1">
    <source>
        <dbReference type="SAM" id="Phobius"/>
    </source>
</evidence>
<dbReference type="KEGG" id="asc:ASAC_0751"/>